<name>A0AAW0G5Z9_9APHY</name>
<evidence type="ECO:0000313" key="2">
    <source>
        <dbReference type="EMBL" id="KAK7688776.1"/>
    </source>
</evidence>
<gene>
    <name evidence="2" type="ORF">QCA50_008315</name>
</gene>
<feature type="compositionally biased region" description="Basic and acidic residues" evidence="1">
    <location>
        <begin position="245"/>
        <end position="259"/>
    </location>
</feature>
<keyword evidence="3" id="KW-1185">Reference proteome</keyword>
<evidence type="ECO:0000313" key="3">
    <source>
        <dbReference type="Proteomes" id="UP001385951"/>
    </source>
</evidence>
<sequence length="270" mass="29386">MSKPLSNSLLSMRFMQNAQRAKQQAQVEAEQAKIKDEAEWSVPQAWRDAWGIGSNSTPSSSTITHEASYIPFLFSSSADDLSEPSSSTGSGSMPKLKGRRTFNARGHEVISEAIKSAIEVGEIADVEMEDVTKPTRRPMTISGFPKPSKKEGKERETGAAKRKPQVKTISGFQAPAITKTTKETKRTKTAQMLIREDNGKGLRAPPPLQTYGDTDSKMDVDPPTGFLKPAGVDAPAGLSNSALKRTRDTVDPASQEEKRPKKKKKKTAPS</sequence>
<dbReference type="AlphaFoldDB" id="A0AAW0G5Z9"/>
<comment type="caution">
    <text evidence="2">The sequence shown here is derived from an EMBL/GenBank/DDBJ whole genome shotgun (WGS) entry which is preliminary data.</text>
</comment>
<organism evidence="2 3">
    <name type="scientific">Cerrena zonata</name>
    <dbReference type="NCBI Taxonomy" id="2478898"/>
    <lineage>
        <taxon>Eukaryota</taxon>
        <taxon>Fungi</taxon>
        <taxon>Dikarya</taxon>
        <taxon>Basidiomycota</taxon>
        <taxon>Agaricomycotina</taxon>
        <taxon>Agaricomycetes</taxon>
        <taxon>Polyporales</taxon>
        <taxon>Cerrenaceae</taxon>
        <taxon>Cerrena</taxon>
    </lineage>
</organism>
<feature type="region of interest" description="Disordered" evidence="1">
    <location>
        <begin position="129"/>
        <end position="270"/>
    </location>
</feature>
<feature type="region of interest" description="Disordered" evidence="1">
    <location>
        <begin position="78"/>
        <end position="100"/>
    </location>
</feature>
<accession>A0AAW0G5Z9</accession>
<evidence type="ECO:0000256" key="1">
    <source>
        <dbReference type="SAM" id="MobiDB-lite"/>
    </source>
</evidence>
<proteinExistence type="predicted"/>
<protein>
    <submittedName>
        <fullName evidence="2">Uncharacterized protein</fullName>
    </submittedName>
</protein>
<dbReference type="Pfam" id="PF10175">
    <property type="entry name" value="MPP6"/>
    <property type="match status" value="1"/>
</dbReference>
<reference evidence="2 3" key="1">
    <citation type="submission" date="2022-09" db="EMBL/GenBank/DDBJ databases">
        <authorList>
            <person name="Palmer J.M."/>
        </authorList>
    </citation>
    <scope>NUCLEOTIDE SEQUENCE [LARGE SCALE GENOMIC DNA]</scope>
    <source>
        <strain evidence="2 3">DSM 7382</strain>
    </source>
</reference>
<dbReference type="Proteomes" id="UP001385951">
    <property type="component" value="Unassembled WGS sequence"/>
</dbReference>
<dbReference type="EMBL" id="JASBNA010000010">
    <property type="protein sequence ID" value="KAK7688776.1"/>
    <property type="molecule type" value="Genomic_DNA"/>
</dbReference>
<feature type="compositionally biased region" description="Basic and acidic residues" evidence="1">
    <location>
        <begin position="148"/>
        <end position="159"/>
    </location>
</feature>
<feature type="compositionally biased region" description="Basic residues" evidence="1">
    <location>
        <begin position="260"/>
        <end position="270"/>
    </location>
</feature>
<feature type="compositionally biased region" description="Low complexity" evidence="1">
    <location>
        <begin position="78"/>
        <end position="92"/>
    </location>
</feature>